<gene>
    <name evidence="2" type="ORF">C0Z10_08795</name>
</gene>
<dbReference type="InterPro" id="IPR054437">
    <property type="entry name" value="PspA-assoc_dom"/>
</dbReference>
<dbReference type="EMBL" id="CP025570">
    <property type="protein sequence ID" value="AZZ39831.1"/>
    <property type="molecule type" value="Genomic_DNA"/>
</dbReference>
<sequence length="96" mass="10183">MIIRIMGEGQWDVPDSVLHELNGIDSQVEHAVATGSQDELTTALTHLVTTLRTQGHQVPDDQILDSDLIVPDETATVEEVSQLLAGNGSGDGLIPG</sequence>
<evidence type="ECO:0000259" key="1">
    <source>
        <dbReference type="Pfam" id="PF22743"/>
    </source>
</evidence>
<name>A0A3Q9UJT4_9ACTN</name>
<reference evidence="3" key="1">
    <citation type="submission" date="2017-12" db="EMBL/GenBank/DDBJ databases">
        <title>Whole genome sequencing of Acidipropionibacterium jensenii strains JS279 and JS280.</title>
        <authorList>
            <person name="Deptula P."/>
            <person name="Laine P."/>
            <person name="Smolander O.-P."/>
            <person name="Paulin L."/>
            <person name="Auvinen P."/>
            <person name="Varmanen P."/>
        </authorList>
    </citation>
    <scope>NUCLEOTIDE SEQUENCE [LARGE SCALE GENOMIC DNA]</scope>
    <source>
        <strain evidence="3">JS280</strain>
    </source>
</reference>
<dbReference type="Pfam" id="PF22743">
    <property type="entry name" value="PspAA"/>
    <property type="match status" value="1"/>
</dbReference>
<dbReference type="RefSeq" id="WP_097799117.1">
    <property type="nucleotide sequence ID" value="NZ_CP025570.1"/>
</dbReference>
<protein>
    <recommendedName>
        <fullName evidence="1">PspA-associated domain-containing protein</fullName>
    </recommendedName>
</protein>
<dbReference type="AlphaFoldDB" id="A0A3Q9UJT4"/>
<evidence type="ECO:0000313" key="2">
    <source>
        <dbReference type="EMBL" id="AZZ39831.1"/>
    </source>
</evidence>
<evidence type="ECO:0000313" key="3">
    <source>
        <dbReference type="Proteomes" id="UP000285875"/>
    </source>
</evidence>
<dbReference type="KEGG" id="aji:C0Z10_08795"/>
<proteinExistence type="predicted"/>
<dbReference type="Proteomes" id="UP000285875">
    <property type="component" value="Chromosome"/>
</dbReference>
<dbReference type="GeneID" id="82883563"/>
<accession>A0A3Q9UJT4</accession>
<feature type="domain" description="PspA-associated" evidence="1">
    <location>
        <begin position="1"/>
        <end position="96"/>
    </location>
</feature>
<organism evidence="2 3">
    <name type="scientific">Acidipropionibacterium jensenii</name>
    <dbReference type="NCBI Taxonomy" id="1749"/>
    <lineage>
        <taxon>Bacteria</taxon>
        <taxon>Bacillati</taxon>
        <taxon>Actinomycetota</taxon>
        <taxon>Actinomycetes</taxon>
        <taxon>Propionibacteriales</taxon>
        <taxon>Propionibacteriaceae</taxon>
        <taxon>Acidipropionibacterium</taxon>
    </lineage>
</organism>